<feature type="transmembrane region" description="Helical" evidence="1">
    <location>
        <begin position="200"/>
        <end position="222"/>
    </location>
</feature>
<reference evidence="2 3" key="1">
    <citation type="submission" date="2017-03" db="EMBL/GenBank/DDBJ databases">
        <title>Genomic and clinical evidence uncovers the enterohepatic species Helicobacter valdiviensis as a potential human intestinal pathogen.</title>
        <authorList>
            <person name="Fresia P."/>
            <person name="Jara R."/>
            <person name="Sierra R."/>
            <person name="Ferres I."/>
            <person name="Greif G."/>
            <person name="Iraola G."/>
            <person name="Collado L."/>
        </authorList>
    </citation>
    <scope>NUCLEOTIDE SEQUENCE [LARGE SCALE GENOMIC DNA]</scope>
    <source>
        <strain evidence="2 3">WBE14</strain>
    </source>
</reference>
<feature type="transmembrane region" description="Helical" evidence="1">
    <location>
        <begin position="166"/>
        <end position="188"/>
    </location>
</feature>
<dbReference type="EMBL" id="NBIU01000010">
    <property type="protein sequence ID" value="PZT48246.1"/>
    <property type="molecule type" value="Genomic_DNA"/>
</dbReference>
<comment type="caution">
    <text evidence="2">The sequence shown here is derived from an EMBL/GenBank/DDBJ whole genome shotgun (WGS) entry which is preliminary data.</text>
</comment>
<accession>A0A2W6NLD6</accession>
<organism evidence="2 3">
    <name type="scientific">Helicobacter valdiviensis</name>
    <dbReference type="NCBI Taxonomy" id="1458358"/>
    <lineage>
        <taxon>Bacteria</taxon>
        <taxon>Pseudomonadati</taxon>
        <taxon>Campylobacterota</taxon>
        <taxon>Epsilonproteobacteria</taxon>
        <taxon>Campylobacterales</taxon>
        <taxon>Helicobacteraceae</taxon>
        <taxon>Helicobacter</taxon>
    </lineage>
</organism>
<feature type="transmembrane region" description="Helical" evidence="1">
    <location>
        <begin position="12"/>
        <end position="33"/>
    </location>
</feature>
<dbReference type="AlphaFoldDB" id="A0A2W6NLD6"/>
<keyword evidence="1" id="KW-0812">Transmembrane</keyword>
<keyword evidence="1" id="KW-0472">Membrane</keyword>
<evidence type="ECO:0000256" key="1">
    <source>
        <dbReference type="SAM" id="Phobius"/>
    </source>
</evidence>
<feature type="transmembrane region" description="Helical" evidence="1">
    <location>
        <begin position="112"/>
        <end position="134"/>
    </location>
</feature>
<keyword evidence="3" id="KW-1185">Reference proteome</keyword>
<dbReference type="RefSeq" id="WP_111229676.1">
    <property type="nucleotide sequence ID" value="NZ_NBIU01000010.1"/>
</dbReference>
<name>A0A2W6NLD6_9HELI</name>
<protein>
    <submittedName>
        <fullName evidence="2">Uncharacterized protein</fullName>
    </submittedName>
</protein>
<evidence type="ECO:0000313" key="2">
    <source>
        <dbReference type="EMBL" id="PZT48246.1"/>
    </source>
</evidence>
<dbReference type="Proteomes" id="UP000249746">
    <property type="component" value="Unassembled WGS sequence"/>
</dbReference>
<gene>
    <name evidence="2" type="ORF">B6S12_04780</name>
</gene>
<dbReference type="OrthoDB" id="9828608at2"/>
<keyword evidence="1" id="KW-1133">Transmembrane helix</keyword>
<evidence type="ECO:0000313" key="3">
    <source>
        <dbReference type="Proteomes" id="UP000249746"/>
    </source>
</evidence>
<feature type="transmembrane region" description="Helical" evidence="1">
    <location>
        <begin position="242"/>
        <end position="263"/>
    </location>
</feature>
<sequence length="275" mass="31344">MIKLLKYELKNMYLPYVIVSVLYLACMLIISIYGELKGYENIFSDNLGATTSFFIMTPFFLAIFGAILAFLGLFIVIVVSVINSFSKYFFGSYGSLLLSLPIKLDYILLSKILSNVICIACATLFYIFCLIQVFSSFSDNSLAEFYSELFKTVNELSVGNVLLFCFYWFANIGNFLMMILLTLTLLNIWHINSFVFPIGLLIYFCLSFAIGFLTSIIDVTLLSSTNANILENTNSYYDGDALNVYLFYQGFKAFILCILIYLLSRFLILRKMELS</sequence>
<proteinExistence type="predicted"/>
<feature type="transmembrane region" description="Helical" evidence="1">
    <location>
        <begin position="53"/>
        <end position="82"/>
    </location>
</feature>